<evidence type="ECO:0000313" key="3">
    <source>
        <dbReference type="Proteomes" id="UP000001514"/>
    </source>
</evidence>
<sequence length="355" mass="39555">MEDDGLDDLFKNRRIGVATISRIRDLDLKAQDLLLLSPQFLAELCQTVGASDDERFKIFAAVSAAQQSAVTGIYGFDLLEKLESLVRKERPVIVRAPPQSGISGHSFEYMWHQHYPHVPIERLNSSEPTLILVDEGQSGFHAPDITLWAKIKSAQAGGMLHIVLVSSVASDKDDTDVPPTPIIFQPSCAVTRMLQHDCESSGLSLQFSNAECMELWQNWCKFCGFVPSNNDILYYMMMEVGDRQPGLMTHMLDWLVRGMFNDKNRADCFVIGTGNQSYAGILSKLLRSSSALGFVKKTELSSEDLSAANMLLRRGQLVRTKAHELYVPFAFALSLFCIFMCHCNINAAKASNNVH</sequence>
<accession>D8TDL7</accession>
<dbReference type="EMBL" id="GL377731">
    <property type="protein sequence ID" value="EFJ05263.1"/>
    <property type="molecule type" value="Genomic_DNA"/>
</dbReference>
<name>D8TDL7_SELML</name>
<evidence type="ECO:0000256" key="1">
    <source>
        <dbReference type="SAM" id="Phobius"/>
    </source>
</evidence>
<dbReference type="Gramene" id="EFJ05263">
    <property type="protein sequence ID" value="EFJ05263"/>
    <property type="gene ID" value="SELMODRAFT_431733"/>
</dbReference>
<reference evidence="2 3" key="1">
    <citation type="journal article" date="2011" name="Science">
        <title>The Selaginella genome identifies genetic changes associated with the evolution of vascular plants.</title>
        <authorList>
            <person name="Banks J.A."/>
            <person name="Nishiyama T."/>
            <person name="Hasebe M."/>
            <person name="Bowman J.L."/>
            <person name="Gribskov M."/>
            <person name="dePamphilis C."/>
            <person name="Albert V.A."/>
            <person name="Aono N."/>
            <person name="Aoyama T."/>
            <person name="Ambrose B.A."/>
            <person name="Ashton N.W."/>
            <person name="Axtell M.J."/>
            <person name="Barker E."/>
            <person name="Barker M.S."/>
            <person name="Bennetzen J.L."/>
            <person name="Bonawitz N.D."/>
            <person name="Chapple C."/>
            <person name="Cheng C."/>
            <person name="Correa L.G."/>
            <person name="Dacre M."/>
            <person name="DeBarry J."/>
            <person name="Dreyer I."/>
            <person name="Elias M."/>
            <person name="Engstrom E.M."/>
            <person name="Estelle M."/>
            <person name="Feng L."/>
            <person name="Finet C."/>
            <person name="Floyd S.K."/>
            <person name="Frommer W.B."/>
            <person name="Fujita T."/>
            <person name="Gramzow L."/>
            <person name="Gutensohn M."/>
            <person name="Harholt J."/>
            <person name="Hattori M."/>
            <person name="Heyl A."/>
            <person name="Hirai T."/>
            <person name="Hiwatashi Y."/>
            <person name="Ishikawa M."/>
            <person name="Iwata M."/>
            <person name="Karol K.G."/>
            <person name="Koehler B."/>
            <person name="Kolukisaoglu U."/>
            <person name="Kubo M."/>
            <person name="Kurata T."/>
            <person name="Lalonde S."/>
            <person name="Li K."/>
            <person name="Li Y."/>
            <person name="Litt A."/>
            <person name="Lyons E."/>
            <person name="Manning G."/>
            <person name="Maruyama T."/>
            <person name="Michael T.P."/>
            <person name="Mikami K."/>
            <person name="Miyazaki S."/>
            <person name="Morinaga S."/>
            <person name="Murata T."/>
            <person name="Mueller-Roeber B."/>
            <person name="Nelson D.R."/>
            <person name="Obara M."/>
            <person name="Oguri Y."/>
            <person name="Olmstead R.G."/>
            <person name="Onodera N."/>
            <person name="Petersen B.L."/>
            <person name="Pils B."/>
            <person name="Prigge M."/>
            <person name="Rensing S.A."/>
            <person name="Riano-Pachon D.M."/>
            <person name="Roberts A.W."/>
            <person name="Sato Y."/>
            <person name="Scheller H.V."/>
            <person name="Schulz B."/>
            <person name="Schulz C."/>
            <person name="Shakirov E.V."/>
            <person name="Shibagaki N."/>
            <person name="Shinohara N."/>
            <person name="Shippen D.E."/>
            <person name="Soerensen I."/>
            <person name="Sotooka R."/>
            <person name="Sugimoto N."/>
            <person name="Sugita M."/>
            <person name="Sumikawa N."/>
            <person name="Tanurdzic M."/>
            <person name="Theissen G."/>
            <person name="Ulvskov P."/>
            <person name="Wakazuki S."/>
            <person name="Weng J.K."/>
            <person name="Willats W.W."/>
            <person name="Wipf D."/>
            <person name="Wolf P.G."/>
            <person name="Yang L."/>
            <person name="Zimmer A.D."/>
            <person name="Zhu Q."/>
            <person name="Mitros T."/>
            <person name="Hellsten U."/>
            <person name="Loque D."/>
            <person name="Otillar R."/>
            <person name="Salamov A."/>
            <person name="Schmutz J."/>
            <person name="Shapiro H."/>
            <person name="Lindquist E."/>
            <person name="Lucas S."/>
            <person name="Rokhsar D."/>
            <person name="Grigoriev I.V."/>
        </authorList>
    </citation>
    <scope>NUCLEOTIDE SEQUENCE [LARGE SCALE GENOMIC DNA]</scope>
</reference>
<dbReference type="KEGG" id="smo:SELMODRAFT_431733"/>
<dbReference type="AlphaFoldDB" id="D8TDL7"/>
<keyword evidence="1" id="KW-0812">Transmembrane</keyword>
<keyword evidence="3" id="KW-1185">Reference proteome</keyword>
<keyword evidence="1" id="KW-0472">Membrane</keyword>
<evidence type="ECO:0000313" key="2">
    <source>
        <dbReference type="EMBL" id="EFJ05263.1"/>
    </source>
</evidence>
<keyword evidence="1" id="KW-1133">Transmembrane helix</keyword>
<dbReference type="HOGENOM" id="CLU_781675_0_0_1"/>
<feature type="transmembrane region" description="Helical" evidence="1">
    <location>
        <begin position="325"/>
        <end position="345"/>
    </location>
</feature>
<proteinExistence type="predicted"/>
<dbReference type="Proteomes" id="UP000001514">
    <property type="component" value="Unassembled WGS sequence"/>
</dbReference>
<protein>
    <submittedName>
        <fullName evidence="2">Uncharacterized protein</fullName>
    </submittedName>
</protein>
<dbReference type="InParanoid" id="D8TDL7"/>
<gene>
    <name evidence="2" type="ORF">SELMODRAFT_431733</name>
</gene>
<organism evidence="3">
    <name type="scientific">Selaginella moellendorffii</name>
    <name type="common">Spikemoss</name>
    <dbReference type="NCBI Taxonomy" id="88036"/>
    <lineage>
        <taxon>Eukaryota</taxon>
        <taxon>Viridiplantae</taxon>
        <taxon>Streptophyta</taxon>
        <taxon>Embryophyta</taxon>
        <taxon>Tracheophyta</taxon>
        <taxon>Lycopodiopsida</taxon>
        <taxon>Selaginellales</taxon>
        <taxon>Selaginellaceae</taxon>
        <taxon>Selaginella</taxon>
    </lineage>
</organism>